<comment type="caution">
    <text evidence="1">The sequence shown here is derived from an EMBL/GenBank/DDBJ whole genome shotgun (WGS) entry which is preliminary data.</text>
</comment>
<reference evidence="1" key="1">
    <citation type="journal article" date="2015" name="Nature">
        <title>Complex archaea that bridge the gap between prokaryotes and eukaryotes.</title>
        <authorList>
            <person name="Spang A."/>
            <person name="Saw J.H."/>
            <person name="Jorgensen S.L."/>
            <person name="Zaremba-Niedzwiedzka K."/>
            <person name="Martijn J."/>
            <person name="Lind A.E."/>
            <person name="van Eijk R."/>
            <person name="Schleper C."/>
            <person name="Guy L."/>
            <person name="Ettema T.J."/>
        </authorList>
    </citation>
    <scope>NUCLEOTIDE SEQUENCE</scope>
</reference>
<name>A0A0F9D4E1_9ZZZZ</name>
<dbReference type="AlphaFoldDB" id="A0A0F9D4E1"/>
<dbReference type="EMBL" id="LAZR01030432">
    <property type="protein sequence ID" value="KKL56618.1"/>
    <property type="molecule type" value="Genomic_DNA"/>
</dbReference>
<organism evidence="1">
    <name type="scientific">marine sediment metagenome</name>
    <dbReference type="NCBI Taxonomy" id="412755"/>
    <lineage>
        <taxon>unclassified sequences</taxon>
        <taxon>metagenomes</taxon>
        <taxon>ecological metagenomes</taxon>
    </lineage>
</organism>
<sequence>MSLRKCPHCNGKYAAKLSKPYWKGFIDTDNHISFGLSRREPVNICTLCTKTEALADMTGTLTDEMARVAVGQDHQEALRLPKGMYFGMWGFATGGLDEYCDQWEKVYADEAKELENVE</sequence>
<protein>
    <submittedName>
        <fullName evidence="1">Uncharacterized protein</fullName>
    </submittedName>
</protein>
<gene>
    <name evidence="1" type="ORF">LCGC14_2243630</name>
</gene>
<accession>A0A0F9D4E1</accession>
<evidence type="ECO:0000313" key="1">
    <source>
        <dbReference type="EMBL" id="KKL56618.1"/>
    </source>
</evidence>
<proteinExistence type="predicted"/>